<feature type="domain" description="CBM2" evidence="10">
    <location>
        <begin position="139"/>
        <end position="250"/>
    </location>
</feature>
<dbReference type="InterPro" id="IPR011583">
    <property type="entry name" value="Chitinase_II/V-like_cat"/>
</dbReference>
<gene>
    <name evidence="12" type="ORF">GCM10008938_18440</name>
</gene>
<proteinExistence type="inferred from homology"/>
<sequence length="620" mass="66280">MHQRYWVLTAAFAVLLSACGTPTPRASVQKQANTAPRITSFTASKTSGPAPLTTTFSFQASDPDSNSFSCILDINGDGYGDLNYGSCASLKTQEYTFKTTGVVNVALLVEDSLGSKTKQVLPITVGSGTPTPTPDPTPTPAPTPGTSYDISYKIDNDWKSGFVATVTVKNNGPALNNWTLGWTFAGDQKISSLWNGTFTQTGQKVEVKNASYNASLPTGGTISIGFVGSYTGTNVIPTGFTLNGTPVGTPGPTPIPDPIPDPNPTPIPDPSGQWVLGYYVGYLKDKYPLDRVKWDAMTHIVVGRAVPRADGTVGTDFDIDSYNGPIWAKSVVQKAHSNGKKAILMLGGAGEYWGFVSAASDANRATFVNNLLKVVQDYGFDGIDLDWEPVQTQDEPKLKALAQELKAKKPGLLLTLPVGWANANFPADEARPYYGQIAPLFDRINIMSYSMAGVWGGWKSWHSSALFGHTPNTPSSIETSVKAYLTAGVPASKLGLGIGFYGTCWQGVTAPLQTSSTMKVVADDNVMSFTNIMSDYYSSSAYVWDDSAKAPYLTSTTGLGSQKCNFISYEDARSIGLKGQYAKQKGLGGAIIWNINEGYLPNATTSKDPLMDAVKQAFLQ</sequence>
<keyword evidence="4 7" id="KW-0378">Hydrolase</keyword>
<dbReference type="SMART" id="SM00089">
    <property type="entry name" value="PKD"/>
    <property type="match status" value="1"/>
</dbReference>
<dbReference type="PROSITE" id="PS51257">
    <property type="entry name" value="PROKAR_LIPOPROTEIN"/>
    <property type="match status" value="1"/>
</dbReference>
<keyword evidence="6 7" id="KW-0326">Glycosidase</keyword>
<dbReference type="PROSITE" id="PS51173">
    <property type="entry name" value="CBM2"/>
    <property type="match status" value="1"/>
</dbReference>
<reference evidence="13" key="1">
    <citation type="journal article" date="2019" name="Int. J. Syst. Evol. Microbiol.">
        <title>The Global Catalogue of Microorganisms (GCM) 10K type strain sequencing project: providing services to taxonomists for standard genome sequencing and annotation.</title>
        <authorList>
            <consortium name="The Broad Institute Genomics Platform"/>
            <consortium name="The Broad Institute Genome Sequencing Center for Infectious Disease"/>
            <person name="Wu L."/>
            <person name="Ma J."/>
        </authorList>
    </citation>
    <scope>NUCLEOTIDE SEQUENCE [LARGE SCALE GENOMIC DNA]</scope>
    <source>
        <strain evidence="13">JCM 14370</strain>
    </source>
</reference>
<dbReference type="Gene3D" id="2.60.40.290">
    <property type="match status" value="1"/>
</dbReference>
<evidence type="ECO:0000256" key="6">
    <source>
        <dbReference type="ARBA" id="ARBA00023295"/>
    </source>
</evidence>
<dbReference type="PANTHER" id="PTHR11177">
    <property type="entry name" value="CHITINASE"/>
    <property type="match status" value="1"/>
</dbReference>
<dbReference type="InterPro" id="IPR029070">
    <property type="entry name" value="Chitinase_insertion_sf"/>
</dbReference>
<feature type="domain" description="GH18" evidence="11">
    <location>
        <begin position="273"/>
        <end position="620"/>
    </location>
</feature>
<keyword evidence="13" id="KW-1185">Reference proteome</keyword>
<feature type="region of interest" description="Disordered" evidence="8">
    <location>
        <begin position="123"/>
        <end position="145"/>
    </location>
</feature>
<dbReference type="EC" id="3.2.1.14" evidence="3"/>
<comment type="caution">
    <text evidence="12">The sequence shown here is derived from an EMBL/GenBank/DDBJ whole genome shotgun (WGS) entry which is preliminary data.</text>
</comment>
<dbReference type="SUPFAM" id="SSF49299">
    <property type="entry name" value="PKD domain"/>
    <property type="match status" value="1"/>
</dbReference>
<dbReference type="InterPro" id="IPR008965">
    <property type="entry name" value="CBM2/CBM3_carb-bd_dom_sf"/>
</dbReference>
<feature type="chain" id="PRO_5046220244" description="chitinase" evidence="9">
    <location>
        <begin position="27"/>
        <end position="620"/>
    </location>
</feature>
<dbReference type="SMART" id="SM00636">
    <property type="entry name" value="Glyco_18"/>
    <property type="match status" value="1"/>
</dbReference>
<comment type="similarity">
    <text evidence="2">Belongs to the glycosyl hydrolase 18 family. Chitinase class II subfamily.</text>
</comment>
<dbReference type="Pfam" id="PF00704">
    <property type="entry name" value="Glyco_hydro_18"/>
    <property type="match status" value="1"/>
</dbReference>
<evidence type="ECO:0000256" key="9">
    <source>
        <dbReference type="SAM" id="SignalP"/>
    </source>
</evidence>
<evidence type="ECO:0000256" key="7">
    <source>
        <dbReference type="RuleBase" id="RU000489"/>
    </source>
</evidence>
<evidence type="ECO:0000256" key="5">
    <source>
        <dbReference type="ARBA" id="ARBA00023024"/>
    </source>
</evidence>
<dbReference type="InterPro" id="IPR001919">
    <property type="entry name" value="CBD2"/>
</dbReference>
<keyword evidence="5" id="KW-0624">Polysaccharide degradation</keyword>
<evidence type="ECO:0000259" key="10">
    <source>
        <dbReference type="PROSITE" id="PS51173"/>
    </source>
</evidence>
<keyword evidence="5" id="KW-0146">Chitin degradation</keyword>
<organism evidence="12 13">
    <name type="scientific">Deinococcus roseus</name>
    <dbReference type="NCBI Taxonomy" id="392414"/>
    <lineage>
        <taxon>Bacteria</taxon>
        <taxon>Thermotogati</taxon>
        <taxon>Deinococcota</taxon>
        <taxon>Deinococci</taxon>
        <taxon>Deinococcales</taxon>
        <taxon>Deinococcaceae</taxon>
        <taxon>Deinococcus</taxon>
    </lineage>
</organism>
<dbReference type="PANTHER" id="PTHR11177:SF317">
    <property type="entry name" value="CHITINASE 12-RELATED"/>
    <property type="match status" value="1"/>
</dbReference>
<protein>
    <recommendedName>
        <fullName evidence="3">chitinase</fullName>
        <ecNumber evidence="3">3.2.1.14</ecNumber>
    </recommendedName>
</protein>
<dbReference type="SUPFAM" id="SSF51445">
    <property type="entry name" value="(Trans)glycosidases"/>
    <property type="match status" value="1"/>
</dbReference>
<evidence type="ECO:0000313" key="13">
    <source>
        <dbReference type="Proteomes" id="UP000632222"/>
    </source>
</evidence>
<dbReference type="RefSeq" id="WP_189002394.1">
    <property type="nucleotide sequence ID" value="NZ_BMOD01000005.1"/>
</dbReference>
<evidence type="ECO:0000313" key="12">
    <source>
        <dbReference type="EMBL" id="GGJ32534.1"/>
    </source>
</evidence>
<keyword evidence="9" id="KW-0732">Signal</keyword>
<dbReference type="InterPro" id="IPR001223">
    <property type="entry name" value="Glyco_hydro18_cat"/>
</dbReference>
<name>A0ABQ2CY94_9DEIO</name>
<comment type="catalytic activity">
    <reaction evidence="1">
        <text>Random endo-hydrolysis of N-acetyl-beta-D-glucosaminide (1-&gt;4)-beta-linkages in chitin and chitodextrins.</text>
        <dbReference type="EC" id="3.2.1.14"/>
    </reaction>
</comment>
<dbReference type="InterPro" id="IPR001579">
    <property type="entry name" value="Glyco_hydro_18_chit_AS"/>
</dbReference>
<dbReference type="SUPFAM" id="SSF49384">
    <property type="entry name" value="Carbohydrate-binding domain"/>
    <property type="match status" value="1"/>
</dbReference>
<evidence type="ECO:0000256" key="8">
    <source>
        <dbReference type="SAM" id="MobiDB-lite"/>
    </source>
</evidence>
<dbReference type="InterPro" id="IPR017853">
    <property type="entry name" value="GH"/>
</dbReference>
<dbReference type="InterPro" id="IPR035986">
    <property type="entry name" value="PKD_dom_sf"/>
</dbReference>
<dbReference type="Gene3D" id="3.10.50.10">
    <property type="match status" value="1"/>
</dbReference>
<evidence type="ECO:0000256" key="1">
    <source>
        <dbReference type="ARBA" id="ARBA00000822"/>
    </source>
</evidence>
<accession>A0ABQ2CY94</accession>
<dbReference type="SMART" id="SM00637">
    <property type="entry name" value="CBD_II"/>
    <property type="match status" value="1"/>
</dbReference>
<dbReference type="Gene3D" id="2.60.40.10">
    <property type="entry name" value="Immunoglobulins"/>
    <property type="match status" value="1"/>
</dbReference>
<evidence type="ECO:0000256" key="4">
    <source>
        <dbReference type="ARBA" id="ARBA00022801"/>
    </source>
</evidence>
<evidence type="ECO:0000256" key="3">
    <source>
        <dbReference type="ARBA" id="ARBA00012729"/>
    </source>
</evidence>
<dbReference type="InterPro" id="IPR022409">
    <property type="entry name" value="PKD/Chitinase_dom"/>
</dbReference>
<feature type="signal peptide" evidence="9">
    <location>
        <begin position="1"/>
        <end position="26"/>
    </location>
</feature>
<dbReference type="PROSITE" id="PS51910">
    <property type="entry name" value="GH18_2"/>
    <property type="match status" value="1"/>
</dbReference>
<dbReference type="Proteomes" id="UP000632222">
    <property type="component" value="Unassembled WGS sequence"/>
</dbReference>
<evidence type="ECO:0000256" key="2">
    <source>
        <dbReference type="ARBA" id="ARBA00009121"/>
    </source>
</evidence>
<evidence type="ECO:0000259" key="11">
    <source>
        <dbReference type="PROSITE" id="PS51910"/>
    </source>
</evidence>
<dbReference type="Gene3D" id="3.20.20.80">
    <property type="entry name" value="Glycosidases"/>
    <property type="match status" value="1"/>
</dbReference>
<dbReference type="InterPro" id="IPR012291">
    <property type="entry name" value="CBM2_carb-bd_dom_sf"/>
</dbReference>
<keyword evidence="5" id="KW-0119">Carbohydrate metabolism</keyword>
<dbReference type="Pfam" id="PF00553">
    <property type="entry name" value="CBM_2"/>
    <property type="match status" value="1"/>
</dbReference>
<feature type="compositionally biased region" description="Pro residues" evidence="8">
    <location>
        <begin position="131"/>
        <end position="143"/>
    </location>
</feature>
<dbReference type="EMBL" id="BMOD01000005">
    <property type="protein sequence ID" value="GGJ32534.1"/>
    <property type="molecule type" value="Genomic_DNA"/>
</dbReference>
<dbReference type="InterPro" id="IPR013783">
    <property type="entry name" value="Ig-like_fold"/>
</dbReference>
<dbReference type="PROSITE" id="PS01095">
    <property type="entry name" value="GH18_1"/>
    <property type="match status" value="1"/>
</dbReference>
<dbReference type="InterPro" id="IPR050314">
    <property type="entry name" value="Glycosyl_Hydrlase_18"/>
</dbReference>